<feature type="compositionally biased region" description="Basic and acidic residues" evidence="1">
    <location>
        <begin position="48"/>
        <end position="59"/>
    </location>
</feature>
<dbReference type="VEuPathDB" id="FungiDB:C8Q69DRAFT_446194"/>
<comment type="caution">
    <text evidence="2">The sequence shown here is derived from an EMBL/GenBank/DDBJ whole genome shotgun (WGS) entry which is preliminary data.</text>
</comment>
<dbReference type="PANTHER" id="PTHR37540">
    <property type="entry name" value="TRANSCRIPTION FACTOR (ACR-2), PUTATIVE-RELATED-RELATED"/>
    <property type="match status" value="1"/>
</dbReference>
<feature type="compositionally biased region" description="Basic and acidic residues" evidence="1">
    <location>
        <begin position="105"/>
        <end position="117"/>
    </location>
</feature>
<name>A0A443HR61_BYSSP</name>
<reference evidence="2 3" key="1">
    <citation type="journal article" date="2018" name="Front. Microbiol.">
        <title>Genomic and genetic insights into a cosmopolitan fungus, Paecilomyces variotii (Eurotiales).</title>
        <authorList>
            <person name="Urquhart A.S."/>
            <person name="Mondo S.J."/>
            <person name="Makela M.R."/>
            <person name="Hane J.K."/>
            <person name="Wiebenga A."/>
            <person name="He G."/>
            <person name="Mihaltcheva S."/>
            <person name="Pangilinan J."/>
            <person name="Lipzen A."/>
            <person name="Barry K."/>
            <person name="de Vries R.P."/>
            <person name="Grigoriev I.V."/>
            <person name="Idnurm A."/>
        </authorList>
    </citation>
    <scope>NUCLEOTIDE SEQUENCE [LARGE SCALE GENOMIC DNA]</scope>
    <source>
        <strain evidence="2 3">CBS 101075</strain>
    </source>
</reference>
<keyword evidence="3" id="KW-1185">Reference proteome</keyword>
<dbReference type="InterPro" id="IPR021858">
    <property type="entry name" value="Fun_TF"/>
</dbReference>
<dbReference type="Proteomes" id="UP000283841">
    <property type="component" value="Unassembled WGS sequence"/>
</dbReference>
<feature type="compositionally biased region" description="Polar residues" evidence="1">
    <location>
        <begin position="1"/>
        <end position="32"/>
    </location>
</feature>
<feature type="compositionally biased region" description="Basic and acidic residues" evidence="1">
    <location>
        <begin position="67"/>
        <end position="78"/>
    </location>
</feature>
<evidence type="ECO:0000313" key="2">
    <source>
        <dbReference type="EMBL" id="RWQ94297.1"/>
    </source>
</evidence>
<dbReference type="AlphaFoldDB" id="A0A443HR61"/>
<protein>
    <recommendedName>
        <fullName evidence="4">Tachykinin family protein</fullName>
    </recommendedName>
</protein>
<gene>
    <name evidence="2" type="ORF">C8Q69DRAFT_446194</name>
</gene>
<feature type="region of interest" description="Disordered" evidence="1">
    <location>
        <begin position="1"/>
        <end position="135"/>
    </location>
</feature>
<dbReference type="EMBL" id="RCNU01000008">
    <property type="protein sequence ID" value="RWQ94297.1"/>
    <property type="molecule type" value="Genomic_DNA"/>
</dbReference>
<evidence type="ECO:0008006" key="4">
    <source>
        <dbReference type="Google" id="ProtNLM"/>
    </source>
</evidence>
<dbReference type="RefSeq" id="XP_028483942.1">
    <property type="nucleotide sequence ID" value="XM_028629116.1"/>
</dbReference>
<organism evidence="2 3">
    <name type="scientific">Byssochlamys spectabilis</name>
    <name type="common">Paecilomyces variotii</name>
    <dbReference type="NCBI Taxonomy" id="264951"/>
    <lineage>
        <taxon>Eukaryota</taxon>
        <taxon>Fungi</taxon>
        <taxon>Dikarya</taxon>
        <taxon>Ascomycota</taxon>
        <taxon>Pezizomycotina</taxon>
        <taxon>Eurotiomycetes</taxon>
        <taxon>Eurotiomycetidae</taxon>
        <taxon>Eurotiales</taxon>
        <taxon>Thermoascaceae</taxon>
        <taxon>Paecilomyces</taxon>
    </lineage>
</organism>
<evidence type="ECO:0000313" key="3">
    <source>
        <dbReference type="Proteomes" id="UP000283841"/>
    </source>
</evidence>
<evidence type="ECO:0000256" key="1">
    <source>
        <dbReference type="SAM" id="MobiDB-lite"/>
    </source>
</evidence>
<dbReference type="GeneID" id="39598393"/>
<dbReference type="PANTHER" id="PTHR37540:SF5">
    <property type="entry name" value="TRANSCRIPTION FACTOR DOMAIN-CONTAINING PROTEIN"/>
    <property type="match status" value="1"/>
</dbReference>
<sequence length="606" mass="67322">MASGQESAANKSSGSSNRYTNNNQELSTSKSLAPSDRPSFTFIDHDDDLTSKRIKDANARKAIRSHVMRDVRRRERLAGLKRTPKREDRGTSGASGTKAVSKRQKSTDESRQHELPFRESSTQDETESTSAMDVVNTSPGQYPVLWTGPDTMPSRAISPQAIPKSWFFDPFCTLPGASEMPSVVDHLISHVATVFIPMTFPVEHKAPGEVQMSLMVASALSDPGSFFGLMSMSAAHRAILAGRHGDLVDSSEDGYRVLHEPDYYIMKARCIREMNAKVQDPKRALSNEAFDTIINLLCGALIVGLFDEARVHLKGLRRMVELRGGITNSSLKNAAGLVSAIQTCDIKTANGLQSKPIFPLAWVPQPLPPRVLQRITPPPASPLHQLGTRLMANSLLSSPLKRALQGLHTMMFFDDFNRRDPQGLTQEERELLRMLMFETEHELASYYYRPPSKGGFEGGAENLHPIEVVARISSTCFINLFFIVSPPSSGMGRALTNHLKNAIDRCVTTVLPQLPSECYDLVAWALLVGAHGAAGQPERPWFVQHLTHIIEVQGWRRWEDLSGILTGYFYAPSLHDMIWQPIWSEAMSWLASSHRASEVVEGFEQF</sequence>
<dbReference type="Pfam" id="PF11951">
    <property type="entry name" value="Fungal_trans_2"/>
    <property type="match status" value="1"/>
</dbReference>
<proteinExistence type="predicted"/>
<accession>A0A443HR61</accession>